<feature type="compositionally biased region" description="Low complexity" evidence="1">
    <location>
        <begin position="540"/>
        <end position="550"/>
    </location>
</feature>
<proteinExistence type="predicted"/>
<dbReference type="SMART" id="SM00033">
    <property type="entry name" value="CH"/>
    <property type="match status" value="1"/>
</dbReference>
<dbReference type="InterPro" id="IPR003096">
    <property type="entry name" value="SM22_calponin"/>
</dbReference>
<dbReference type="GO" id="GO:0030155">
    <property type="term" value="P:regulation of cell adhesion"/>
    <property type="evidence" value="ECO:0007669"/>
    <property type="project" value="InterPro"/>
</dbReference>
<keyword evidence="4" id="KW-1185">Reference proteome</keyword>
<dbReference type="InterPro" id="IPR001715">
    <property type="entry name" value="CH_dom"/>
</dbReference>
<feature type="compositionally biased region" description="Acidic residues" evidence="1">
    <location>
        <begin position="692"/>
        <end position="703"/>
    </location>
</feature>
<dbReference type="CDD" id="cd21277">
    <property type="entry name" value="CH_LMO7"/>
    <property type="match status" value="1"/>
</dbReference>
<feature type="region of interest" description="Disordered" evidence="1">
    <location>
        <begin position="187"/>
        <end position="229"/>
    </location>
</feature>
<dbReference type="InterPro" id="IPR031865">
    <property type="entry name" value="DUF4757"/>
</dbReference>
<feature type="region of interest" description="Disordered" evidence="1">
    <location>
        <begin position="520"/>
        <end position="564"/>
    </location>
</feature>
<dbReference type="GO" id="GO:0023051">
    <property type="term" value="P:regulation of signaling"/>
    <property type="evidence" value="ECO:0007669"/>
    <property type="project" value="InterPro"/>
</dbReference>
<accession>A0AAQ6AP02</accession>
<feature type="domain" description="Calponin-homology (CH)" evidence="2">
    <location>
        <begin position="12"/>
        <end position="129"/>
    </location>
</feature>
<dbReference type="SUPFAM" id="SSF47576">
    <property type="entry name" value="Calponin-homology domain, CH-domain"/>
    <property type="match status" value="1"/>
</dbReference>
<reference evidence="3" key="3">
    <citation type="submission" date="2025-09" db="UniProtKB">
        <authorList>
            <consortium name="Ensembl"/>
        </authorList>
    </citation>
    <scope>IDENTIFICATION</scope>
</reference>
<protein>
    <recommendedName>
        <fullName evidence="2">Calponin-homology (CH) domain-containing protein</fullName>
    </recommendedName>
</protein>
<dbReference type="PROSITE" id="PS50021">
    <property type="entry name" value="CH"/>
    <property type="match status" value="1"/>
</dbReference>
<evidence type="ECO:0000259" key="2">
    <source>
        <dbReference type="PROSITE" id="PS50021"/>
    </source>
</evidence>
<evidence type="ECO:0000313" key="4">
    <source>
        <dbReference type="Proteomes" id="UP001501940"/>
    </source>
</evidence>
<dbReference type="Pfam" id="PF15949">
    <property type="entry name" value="DUF4757"/>
    <property type="match status" value="1"/>
</dbReference>
<sequence>MEWREQSSVSCDEAYLEAQRWIEAVTKKKFGGNDFRSALENGVLLCDLINKIKPGLIKRVNRLPTPIAGLDNLNVFLKACVKLGLKEAQLFHPGDLQDLSTRVTVKHQETNRRLKNVLITIYWLGRRAQCDRFYDGPYLNFKAFEGLLGTALYKALQESSGQKGSNVRDSGFGDSWYSEREELYHLRGGGGGGGGGGHRRDDSLDSLDSLGSRPHSISSDATLKGSSEGCCSDTEADSVFKMAENRDSLSYRRSVVITPKSSAPFNQFLPTKDKPSGYVPAPLRKKRAERNEDNRRSWANPSYEEDEGTLTSDPRVLSDRYGKSQASQSTPPAARLQLAYDYESGSDSDADRPDPDLVLDDLASRRFHSPSPAPPTNFAVPISPVAGGSVAGGRGSPWPKVTMTPNVAPQQNVTCLSSSGSISRGEKLPQQRGSVRVDHRRNVSTDSLFREIYDDSEDEDDEVGYADPVQDDLYARKMGIKPQPVTNVSYDKFLPKFWTPEEDVHIQKIKLGSQRRPWYKKMQGFSHKKSGSSSDDSDCDISPWLSSAPSPSGPSPSHSHEASAQTTLVVGKSLHVQPNTPPELPKIQSPLLETPPLVFPPVDPTSGPRLVKCQRWPLLGRQDPREPPDPFDYESICPDLENDDMFARRTLAFQSNADLAVMKTQLSGRRRLYTSEPQLNIVTQQRDRQGTEEMDFPDIEQDDVVYRKEKTQQQRPLSGAPDNYVPHAHPRALGPAT</sequence>
<organism evidence="3 4">
    <name type="scientific">Amphiprion ocellaris</name>
    <name type="common">Clown anemonefish</name>
    <dbReference type="NCBI Taxonomy" id="80972"/>
    <lineage>
        <taxon>Eukaryota</taxon>
        <taxon>Metazoa</taxon>
        <taxon>Chordata</taxon>
        <taxon>Craniata</taxon>
        <taxon>Vertebrata</taxon>
        <taxon>Euteleostomi</taxon>
        <taxon>Actinopterygii</taxon>
        <taxon>Neopterygii</taxon>
        <taxon>Teleostei</taxon>
        <taxon>Neoteleostei</taxon>
        <taxon>Acanthomorphata</taxon>
        <taxon>Ovalentaria</taxon>
        <taxon>Pomacentridae</taxon>
        <taxon>Amphiprion</taxon>
    </lineage>
</organism>
<dbReference type="AlphaFoldDB" id="A0AAQ6AP02"/>
<feature type="compositionally biased region" description="Polar residues" evidence="1">
    <location>
        <begin position="403"/>
        <end position="422"/>
    </location>
</feature>
<dbReference type="FunFam" id="1.10.418.10:FF:000038">
    <property type="entry name" value="LIM and calponin homology domains-containing protein 1"/>
    <property type="match status" value="1"/>
</dbReference>
<feature type="compositionally biased region" description="Gly residues" evidence="1">
    <location>
        <begin position="187"/>
        <end position="196"/>
    </location>
</feature>
<dbReference type="Pfam" id="PF00307">
    <property type="entry name" value="CH"/>
    <property type="match status" value="1"/>
</dbReference>
<evidence type="ECO:0000256" key="1">
    <source>
        <dbReference type="SAM" id="MobiDB-lite"/>
    </source>
</evidence>
<dbReference type="Proteomes" id="UP001501940">
    <property type="component" value="Chromosome 11"/>
</dbReference>
<dbReference type="PANTHER" id="PTHR46767">
    <property type="entry name" value="LIM DOMAIN ONLY PROTEIN 7"/>
    <property type="match status" value="1"/>
</dbReference>
<dbReference type="PRINTS" id="PR00888">
    <property type="entry name" value="SM22CALPONIN"/>
</dbReference>
<reference evidence="3" key="2">
    <citation type="submission" date="2025-08" db="UniProtKB">
        <authorList>
            <consortium name="Ensembl"/>
        </authorList>
    </citation>
    <scope>IDENTIFICATION</scope>
</reference>
<feature type="compositionally biased region" description="Basic and acidic residues" evidence="1">
    <location>
        <begin position="424"/>
        <end position="440"/>
    </location>
</feature>
<name>A0AAQ6AP02_AMPOC</name>
<dbReference type="InterPro" id="IPR036872">
    <property type="entry name" value="CH_dom_sf"/>
</dbReference>
<dbReference type="PANTHER" id="PTHR46767:SF1">
    <property type="entry name" value="LIM DOMAIN ONLY PROTEIN 7"/>
    <property type="match status" value="1"/>
</dbReference>
<dbReference type="Ensembl" id="ENSAOCT00000081011.1">
    <property type="protein sequence ID" value="ENSAOCP00000078481.1"/>
    <property type="gene ID" value="ENSAOCG00000023194.2"/>
</dbReference>
<dbReference type="GeneTree" id="ENSGT00950000183159"/>
<feature type="region of interest" description="Disordered" evidence="1">
    <location>
        <begin position="683"/>
        <end position="737"/>
    </location>
</feature>
<evidence type="ECO:0000313" key="3">
    <source>
        <dbReference type="Ensembl" id="ENSAOCP00000078481.1"/>
    </source>
</evidence>
<reference evidence="3 4" key="1">
    <citation type="submission" date="2022-01" db="EMBL/GenBank/DDBJ databases">
        <title>A chromosome-scale genome assembly of the false clownfish, Amphiprion ocellaris.</title>
        <authorList>
            <person name="Ryu T."/>
        </authorList>
    </citation>
    <scope>NUCLEOTIDE SEQUENCE [LARGE SCALE GENOMIC DNA]</scope>
</reference>
<feature type="compositionally biased region" description="Polar residues" evidence="1">
    <location>
        <begin position="215"/>
        <end position="225"/>
    </location>
</feature>
<feature type="region of interest" description="Disordered" evidence="1">
    <location>
        <begin position="263"/>
        <end position="440"/>
    </location>
</feature>
<dbReference type="Gene3D" id="1.10.418.10">
    <property type="entry name" value="Calponin-like domain"/>
    <property type="match status" value="1"/>
</dbReference>
<dbReference type="InterPro" id="IPR029978">
    <property type="entry name" value="LMO-7"/>
</dbReference>